<reference evidence="2 3" key="1">
    <citation type="submission" date="2014-12" db="EMBL/GenBank/DDBJ databases">
        <title>16Stimator: statistical estimation of ribosomal gene copy numbers from draft genome assemblies.</title>
        <authorList>
            <person name="Perisin M.A."/>
            <person name="Vetter M."/>
            <person name="Gilbert J.A."/>
            <person name="Bergelson J."/>
        </authorList>
    </citation>
    <scope>NUCLEOTIDE SEQUENCE [LARGE SCALE GENOMIC DNA]</scope>
    <source>
        <strain evidence="2 3">MEJ086</strain>
    </source>
</reference>
<dbReference type="InterPro" id="IPR009875">
    <property type="entry name" value="PilZ_domain"/>
</dbReference>
<accession>A0A0D0L5W6</accession>
<dbReference type="OrthoDB" id="6989154at2"/>
<comment type="caution">
    <text evidence="2">The sequence shown here is derived from an EMBL/GenBank/DDBJ whole genome shotgun (WGS) entry which is preliminary data.</text>
</comment>
<evidence type="ECO:0000313" key="2">
    <source>
        <dbReference type="EMBL" id="KIQ06420.1"/>
    </source>
</evidence>
<name>A0A0D0L5W6_9PSED</name>
<sequence>MQDSSLLTPLEMEFIQQLTENSPAPVDSDPGLQVDAARQTAELLASCAAMEQLTIEAHVANQRLSFTPHLVTDEQNTPHLELGVPQIFEEGSFDRAWRLPLDPPRPLLARDGQPGSLFIHELSLSGLLVAQTAKASPPERFSLDLDVDEVQPITLQGSLVRVTDDGMLAYELTLDEDNGERLQSYLYQQHRSLYPRAHPL</sequence>
<dbReference type="GO" id="GO:0035438">
    <property type="term" value="F:cyclic-di-GMP binding"/>
    <property type="evidence" value="ECO:0007669"/>
    <property type="project" value="InterPro"/>
</dbReference>
<dbReference type="Proteomes" id="UP000032068">
    <property type="component" value="Unassembled WGS sequence"/>
</dbReference>
<proteinExistence type="predicted"/>
<feature type="domain" description="PilZ" evidence="1">
    <location>
        <begin position="106"/>
        <end position="188"/>
    </location>
</feature>
<dbReference type="Gene3D" id="2.40.10.220">
    <property type="entry name" value="predicted glycosyltransferase like domains"/>
    <property type="match status" value="1"/>
</dbReference>
<dbReference type="AlphaFoldDB" id="A0A0D0L5W6"/>
<evidence type="ECO:0000259" key="1">
    <source>
        <dbReference type="Pfam" id="PF07238"/>
    </source>
</evidence>
<dbReference type="Pfam" id="PF07238">
    <property type="entry name" value="PilZ"/>
    <property type="match status" value="1"/>
</dbReference>
<gene>
    <name evidence="2" type="ORF">RU08_01570</name>
</gene>
<dbReference type="EMBL" id="JXQW01000002">
    <property type="protein sequence ID" value="KIQ06420.1"/>
    <property type="molecule type" value="Genomic_DNA"/>
</dbReference>
<organism evidence="2 3">
    <name type="scientific">Pseudomonas fulva</name>
    <dbReference type="NCBI Taxonomy" id="47880"/>
    <lineage>
        <taxon>Bacteria</taxon>
        <taxon>Pseudomonadati</taxon>
        <taxon>Pseudomonadota</taxon>
        <taxon>Gammaproteobacteria</taxon>
        <taxon>Pseudomonadales</taxon>
        <taxon>Pseudomonadaceae</taxon>
        <taxon>Pseudomonas</taxon>
    </lineage>
</organism>
<evidence type="ECO:0000313" key="3">
    <source>
        <dbReference type="Proteomes" id="UP000032068"/>
    </source>
</evidence>
<protein>
    <recommendedName>
        <fullName evidence="1">PilZ domain-containing protein</fullName>
    </recommendedName>
</protein>